<sequence>KTLPTLELMAVSLAYKALFNIFKTYKNVRFSNVFVASDAQIIISWLLSDTVKTKNLFARNRIKDVHRMHKELIEEFKVPIQIKYVATHENPGDLITRGLSLEVFKKHLNFWTRGPDWIQSGEINWPIYDLGCLNERNKNLVLCTETRLFKQIEPIVPFDKYSKCNKLLGVTSKMLEFLVKKGLLKEDKMLKLWGTSNPSKGAMLHLIKTMQKQRFSEEINYLKEPKGKKAPSLVVNSNLFIDKYGILRSDGRIGKIHEIEFEYDVLHPILLAKDHELTKLIIEDCHLKVQHLGIGATMNQVRLSGFWITRARQAIKNVISPCLFCKKINNLAFKYPKVTNLPKNRVNLVQPFRHVGVDYTGAIHIREGKKDQTMYLLLFTCLNIRSVHIELMPDLNVNSFVLAFIRFSNLYGIPTHLYSDNAKTFLAGGDILEQVVKSNQFLSKFSRYSIKHIKIPLYSAWVGSCWERLIRVVKSCLYKVVGRVFLNYYQMLTVISDITNAVNSRPLTYRCAENSSLEIITPNHFIKPYVNDSLRFHEEDGSMLTKKLPSRQLLVKTLSNRDQLLEHFRSIWFKEYLMNLRRECKYLHKVPFVNKVKVNDVVLVKGPPKVKRPFWHLGRILELFPGDDGKVRSVKLLRADGEIANHSLNHLFPLELSLSHDHTPLEPMAENLNLAELNLEFHDFESVEGSEVQSESDLRLDVNLENQDGDTDLLPVDELDTQGVERYSTDTGDPEGETAEAGALYLNISPLELEIEGNHELASRGEFLNEIVVGESPEENHVMEQPVPFGSGSALVEHQSGRPRRTRTSRGRPLDREFIFY</sequence>
<dbReference type="GO" id="GO:0003676">
    <property type="term" value="F:nucleic acid binding"/>
    <property type="evidence" value="ECO:0007669"/>
    <property type="project" value="InterPro"/>
</dbReference>
<evidence type="ECO:0000259" key="2">
    <source>
        <dbReference type="PROSITE" id="PS50994"/>
    </source>
</evidence>
<dbReference type="Proteomes" id="UP001497623">
    <property type="component" value="Unassembled WGS sequence"/>
</dbReference>
<dbReference type="SUPFAM" id="SSF53098">
    <property type="entry name" value="Ribonuclease H-like"/>
    <property type="match status" value="1"/>
</dbReference>
<dbReference type="EMBL" id="CAXKWB010004113">
    <property type="protein sequence ID" value="CAL4072117.1"/>
    <property type="molecule type" value="Genomic_DNA"/>
</dbReference>
<dbReference type="Pfam" id="PF17921">
    <property type="entry name" value="Integrase_H2C2"/>
    <property type="match status" value="1"/>
</dbReference>
<evidence type="ECO:0000313" key="3">
    <source>
        <dbReference type="EMBL" id="CAL4072117.1"/>
    </source>
</evidence>
<dbReference type="Pfam" id="PF18701">
    <property type="entry name" value="DUF5641"/>
    <property type="match status" value="1"/>
</dbReference>
<comment type="caution">
    <text evidence="3">The sequence shown here is derived from an EMBL/GenBank/DDBJ whole genome shotgun (WGS) entry which is preliminary data.</text>
</comment>
<organism evidence="3 4">
    <name type="scientific">Meganyctiphanes norvegica</name>
    <name type="common">Northern krill</name>
    <name type="synonym">Thysanopoda norvegica</name>
    <dbReference type="NCBI Taxonomy" id="48144"/>
    <lineage>
        <taxon>Eukaryota</taxon>
        <taxon>Metazoa</taxon>
        <taxon>Ecdysozoa</taxon>
        <taxon>Arthropoda</taxon>
        <taxon>Crustacea</taxon>
        <taxon>Multicrustacea</taxon>
        <taxon>Malacostraca</taxon>
        <taxon>Eumalacostraca</taxon>
        <taxon>Eucarida</taxon>
        <taxon>Euphausiacea</taxon>
        <taxon>Euphausiidae</taxon>
        <taxon>Meganyctiphanes</taxon>
    </lineage>
</organism>
<feature type="region of interest" description="Disordered" evidence="1">
    <location>
        <begin position="792"/>
        <end position="814"/>
    </location>
</feature>
<evidence type="ECO:0000313" key="4">
    <source>
        <dbReference type="Proteomes" id="UP001497623"/>
    </source>
</evidence>
<dbReference type="InterPro" id="IPR001584">
    <property type="entry name" value="Integrase_cat-core"/>
</dbReference>
<feature type="non-terminal residue" evidence="3">
    <location>
        <position position="1"/>
    </location>
</feature>
<reference evidence="3 4" key="1">
    <citation type="submission" date="2024-05" db="EMBL/GenBank/DDBJ databases">
        <authorList>
            <person name="Wallberg A."/>
        </authorList>
    </citation>
    <scope>NUCLEOTIDE SEQUENCE [LARGE SCALE GENOMIC DNA]</scope>
</reference>
<dbReference type="InterPro" id="IPR036397">
    <property type="entry name" value="RNaseH_sf"/>
</dbReference>
<keyword evidence="4" id="KW-1185">Reference proteome</keyword>
<protein>
    <recommendedName>
        <fullName evidence="2">Integrase catalytic domain-containing protein</fullName>
    </recommendedName>
</protein>
<dbReference type="InterPro" id="IPR040676">
    <property type="entry name" value="DUF5641"/>
</dbReference>
<dbReference type="PROSITE" id="PS50994">
    <property type="entry name" value="INTEGRASE"/>
    <property type="match status" value="1"/>
</dbReference>
<dbReference type="PANTHER" id="PTHR47331">
    <property type="entry name" value="PHD-TYPE DOMAIN-CONTAINING PROTEIN"/>
    <property type="match status" value="1"/>
</dbReference>
<feature type="domain" description="Integrase catalytic" evidence="2">
    <location>
        <begin position="347"/>
        <end position="530"/>
    </location>
</feature>
<name>A0AAV2Q8G5_MEGNR</name>
<feature type="compositionally biased region" description="Basic residues" evidence="1">
    <location>
        <begin position="801"/>
        <end position="810"/>
    </location>
</feature>
<dbReference type="AlphaFoldDB" id="A0AAV2Q8G5"/>
<dbReference type="InterPro" id="IPR012337">
    <property type="entry name" value="RNaseH-like_sf"/>
</dbReference>
<evidence type="ECO:0000256" key="1">
    <source>
        <dbReference type="SAM" id="MobiDB-lite"/>
    </source>
</evidence>
<dbReference type="Gene3D" id="3.30.420.10">
    <property type="entry name" value="Ribonuclease H-like superfamily/Ribonuclease H"/>
    <property type="match status" value="1"/>
</dbReference>
<gene>
    <name evidence="3" type="ORF">MNOR_LOCUS8748</name>
</gene>
<dbReference type="GO" id="GO:0015074">
    <property type="term" value="P:DNA integration"/>
    <property type="evidence" value="ECO:0007669"/>
    <property type="project" value="InterPro"/>
</dbReference>
<proteinExistence type="predicted"/>
<dbReference type="InterPro" id="IPR041588">
    <property type="entry name" value="Integrase_H2C2"/>
</dbReference>
<accession>A0AAV2Q8G5</accession>